<feature type="transmembrane region" description="Helical" evidence="1">
    <location>
        <begin position="210"/>
        <end position="232"/>
    </location>
</feature>
<evidence type="ECO:0000256" key="1">
    <source>
        <dbReference type="SAM" id="Phobius"/>
    </source>
</evidence>
<feature type="transmembrane region" description="Helical" evidence="1">
    <location>
        <begin position="6"/>
        <end position="29"/>
    </location>
</feature>
<protein>
    <submittedName>
        <fullName evidence="2">Uncharacterized protein</fullName>
    </submittedName>
</protein>
<keyword evidence="1" id="KW-1133">Transmembrane helix</keyword>
<dbReference type="AlphaFoldDB" id="A0A1M6KRN6"/>
<proteinExistence type="predicted"/>
<dbReference type="EMBL" id="FQYQ01000033">
    <property type="protein sequence ID" value="SHJ61619.1"/>
    <property type="molecule type" value="Genomic_DNA"/>
</dbReference>
<keyword evidence="1" id="KW-0812">Transmembrane</keyword>
<accession>A0A1M6KRN6</accession>
<evidence type="ECO:0000313" key="2">
    <source>
        <dbReference type="EMBL" id="SHJ61619.1"/>
    </source>
</evidence>
<dbReference type="OrthoDB" id="2045218at2"/>
<dbReference type="STRING" id="185007.SAMN02910350_02454"/>
<sequence>MKFNTIILCFIVWAIAGLLSVPVAVVRYLQEKREHNQKAIYLRQVLFLAENCKTTGEIVKDLYYFFINDRRMRKIMLRAMKLPDGKALDYIYSKIGCEPMKILHGFLIRREGQDRKKPLPAIPDDIIQYFNDLIEQWEYDYLEFQRRRKIRKLKTISEIMIFMILTYYFYRWLNTEISLWIFAAVNTLGVIIFILPTYKKTHSQVGMIQSMYQLVSGIGLIVNIFTVVSEWLGQVA</sequence>
<dbReference type="RefSeq" id="WP_072919315.1">
    <property type="nucleotide sequence ID" value="NZ_FQYQ01000033.1"/>
</dbReference>
<keyword evidence="1" id="KW-0472">Membrane</keyword>
<name>A0A1M6KRN6_PSEXY</name>
<keyword evidence="3" id="KW-1185">Reference proteome</keyword>
<gene>
    <name evidence="2" type="ORF">SAMN02745725_02929</name>
</gene>
<feature type="transmembrane region" description="Helical" evidence="1">
    <location>
        <begin position="155"/>
        <end position="173"/>
    </location>
</feature>
<evidence type="ECO:0000313" key="3">
    <source>
        <dbReference type="Proteomes" id="UP000184185"/>
    </source>
</evidence>
<dbReference type="Proteomes" id="UP000184185">
    <property type="component" value="Unassembled WGS sequence"/>
</dbReference>
<feature type="transmembrane region" description="Helical" evidence="1">
    <location>
        <begin position="179"/>
        <end position="198"/>
    </location>
</feature>
<reference evidence="2 3" key="1">
    <citation type="submission" date="2016-11" db="EMBL/GenBank/DDBJ databases">
        <authorList>
            <person name="Jaros S."/>
            <person name="Januszkiewicz K."/>
            <person name="Wedrychowicz H."/>
        </authorList>
    </citation>
    <scope>NUCLEOTIDE SEQUENCE [LARGE SCALE GENOMIC DNA]</scope>
    <source>
        <strain evidence="2 3">DSM 14809</strain>
    </source>
</reference>
<organism evidence="2 3">
    <name type="scientific">Pseudobutyrivibrio xylanivorans DSM 14809</name>
    <dbReference type="NCBI Taxonomy" id="1123012"/>
    <lineage>
        <taxon>Bacteria</taxon>
        <taxon>Bacillati</taxon>
        <taxon>Bacillota</taxon>
        <taxon>Clostridia</taxon>
        <taxon>Lachnospirales</taxon>
        <taxon>Lachnospiraceae</taxon>
        <taxon>Pseudobutyrivibrio</taxon>
    </lineage>
</organism>